<dbReference type="STRING" id="211114.SAMN04489726_7890"/>
<sequence length="441" mass="46800">MSDFDLPPKRALPFEVRMSMRAKLDEGMSAPRRSRMSFGALFATATLLAGTAVGAPLLFGAADEGPMPGGDPNYTPKGHERAVASLVKDKDVDLERCWQAARTSGRTELPADLSRWRAVFRQSTTVGDVTAIRAGDSPLFCHTTKTQVHLLHSDTSGKDSDHAVTLHAVSRFGFLGGSTSRDTVTVHATAEEYVVHNGVPKTSYYREGTTAVDGLFVLPTISKPGALSLTSNGINRRRVTKLGHRRPAPTPVVTVTDRPLVASRDSALGQELSACIASAASTTRPAPDPDSWEPALALDLGKHGRMLVARSGDVIGLCQAAGEVPGFWAMPQRDAAVRPPAPSAERPVVMGALRTPELEVSMLTGRARPEVTSVTLVDEIAGERLPTELSNGIFVALPVTAEPRSSAGSGAGSYTGSWQAEITERTPTGGRTTRTVSLSYL</sequence>
<keyword evidence="2" id="KW-1185">Reference proteome</keyword>
<dbReference type="eggNOG" id="ENOG5030D24">
    <property type="taxonomic scope" value="Bacteria"/>
</dbReference>
<evidence type="ECO:0000313" key="1">
    <source>
        <dbReference type="EMBL" id="SDN71328.1"/>
    </source>
</evidence>
<protein>
    <submittedName>
        <fullName evidence="1">Uncharacterized protein</fullName>
    </submittedName>
</protein>
<dbReference type="AlphaFoldDB" id="A0A1H0DMN1"/>
<evidence type="ECO:0000313" key="2">
    <source>
        <dbReference type="Proteomes" id="UP000183376"/>
    </source>
</evidence>
<dbReference type="Proteomes" id="UP000183376">
    <property type="component" value="Chromosome I"/>
</dbReference>
<accession>A0A1H0DMN1</accession>
<gene>
    <name evidence="1" type="ORF">SAMN04489726_7890</name>
</gene>
<dbReference type="RefSeq" id="WP_030430031.1">
    <property type="nucleotide sequence ID" value="NZ_JOEF01000010.1"/>
</dbReference>
<dbReference type="OrthoDB" id="3557251at2"/>
<reference evidence="1 2" key="1">
    <citation type="submission" date="2016-10" db="EMBL/GenBank/DDBJ databases">
        <authorList>
            <person name="de Groot N.N."/>
        </authorList>
    </citation>
    <scope>NUCLEOTIDE SEQUENCE [LARGE SCALE GENOMIC DNA]</scope>
    <source>
        <strain evidence="1 2">DSM 44149</strain>
    </source>
</reference>
<name>A0A1H0DMN1_ALLAB</name>
<proteinExistence type="predicted"/>
<dbReference type="EMBL" id="LT629701">
    <property type="protein sequence ID" value="SDN71328.1"/>
    <property type="molecule type" value="Genomic_DNA"/>
</dbReference>
<organism evidence="1 2">
    <name type="scientific">Allokutzneria albata</name>
    <name type="common">Kibdelosporangium albatum</name>
    <dbReference type="NCBI Taxonomy" id="211114"/>
    <lineage>
        <taxon>Bacteria</taxon>
        <taxon>Bacillati</taxon>
        <taxon>Actinomycetota</taxon>
        <taxon>Actinomycetes</taxon>
        <taxon>Pseudonocardiales</taxon>
        <taxon>Pseudonocardiaceae</taxon>
        <taxon>Allokutzneria</taxon>
    </lineage>
</organism>